<feature type="transmembrane region" description="Helical" evidence="7">
    <location>
        <begin position="513"/>
        <end position="531"/>
    </location>
</feature>
<dbReference type="PANTHER" id="PTHR43045:SF7">
    <property type="entry name" value="MAJOR FACILITATOR SUPERFAMILY TRANSPORTER"/>
    <property type="match status" value="1"/>
</dbReference>
<dbReference type="InterPro" id="IPR005828">
    <property type="entry name" value="MFS_sugar_transport-like"/>
</dbReference>
<feature type="transmembrane region" description="Helical" evidence="7">
    <location>
        <begin position="312"/>
        <end position="331"/>
    </location>
</feature>
<name>A0A3M5TZU1_PSESX</name>
<dbReference type="PROSITE" id="PS00217">
    <property type="entry name" value="SUGAR_TRANSPORT_2"/>
    <property type="match status" value="1"/>
</dbReference>
<dbReference type="FunFam" id="1.20.1250.20:FF:000001">
    <property type="entry name" value="Dicarboxylate MFS transporter"/>
    <property type="match status" value="1"/>
</dbReference>
<keyword evidence="3" id="KW-1003">Cell membrane</keyword>
<dbReference type="Proteomes" id="UP000280395">
    <property type="component" value="Unassembled WGS sequence"/>
</dbReference>
<feature type="transmembrane region" description="Helical" evidence="7">
    <location>
        <begin position="86"/>
        <end position="108"/>
    </location>
</feature>
<feature type="transmembrane region" description="Helical" evidence="7">
    <location>
        <begin position="49"/>
        <end position="74"/>
    </location>
</feature>
<keyword evidence="6 7" id="KW-0472">Membrane</keyword>
<evidence type="ECO:0000256" key="7">
    <source>
        <dbReference type="SAM" id="Phobius"/>
    </source>
</evidence>
<proteinExistence type="predicted"/>
<evidence type="ECO:0000256" key="6">
    <source>
        <dbReference type="ARBA" id="ARBA00023136"/>
    </source>
</evidence>
<dbReference type="InterPro" id="IPR005829">
    <property type="entry name" value="Sugar_transporter_CS"/>
</dbReference>
<dbReference type="EMBL" id="RBUA01001641">
    <property type="protein sequence ID" value="RMU39111.1"/>
    <property type="molecule type" value="Genomic_DNA"/>
</dbReference>
<dbReference type="PROSITE" id="PS50850">
    <property type="entry name" value="MFS"/>
    <property type="match status" value="1"/>
</dbReference>
<evidence type="ECO:0000256" key="2">
    <source>
        <dbReference type="ARBA" id="ARBA00022448"/>
    </source>
</evidence>
<feature type="transmembrane region" description="Helical" evidence="7">
    <location>
        <begin position="219"/>
        <end position="243"/>
    </location>
</feature>
<keyword evidence="2" id="KW-0813">Transport</keyword>
<keyword evidence="5 7" id="KW-1133">Transmembrane helix</keyword>
<feature type="transmembrane region" description="Helical" evidence="7">
    <location>
        <begin position="537"/>
        <end position="555"/>
    </location>
</feature>
<accession>A0A3M5TZU1</accession>
<dbReference type="PANTHER" id="PTHR43045">
    <property type="entry name" value="SHIKIMATE TRANSPORTER"/>
    <property type="match status" value="1"/>
</dbReference>
<sequence length="566" mass="61225">MKLKNTGAEVGADSGKTINNHCEGHPMSEHAQPLGSAASASTANESRKVIFASSLGTVFEWYDFFLYGALAAVISKQFFAGVNDTTAFIFALMAFAAGFVVRPFGALVFGRLGDMIGRKYTFLVTIILMGVATFCVGLLPTYASIGIAAPIILIVLRMLQGLALGGEYGGAATYVAEHAPPGKRGLHTSWIQSTATLGLLLSLLVVLACRYFTGDQFEVWGWRIPFLFSIVLLGISTWIRMSLHESPAFLKMKEEGKACKAPIRESFGKWENLKVVLIALFSINGGQAVTFYAAQFYVLFFLTQFLRMDPALANMLLIISVVIGAPFFILFGWLSDKVGRKPVLMLGLLLATALYFPIFKGLAHYTNPAMDQASQQAPITVLADPATCTFQFDPVGKARFDSPCDKVKTFLVKQGLPYSSAAAPAGSPVQVSVGDVRIDGFDEAALRGAVALAGYPSSADVAQVNKLMVVVLIVVLIFIAAMCYGPLAALMVELFPTRIRYTSMSLPYHIGNGWFGGFLPTVSFALVVYTGDIFYGLWYPVVVTGVSLIVGLFCLKETRHVDIEKN</sequence>
<dbReference type="Gene3D" id="1.20.1250.20">
    <property type="entry name" value="MFS general substrate transporter like domains"/>
    <property type="match status" value="3"/>
</dbReference>
<feature type="transmembrane region" description="Helical" evidence="7">
    <location>
        <begin position="467"/>
        <end position="492"/>
    </location>
</feature>
<organism evidence="9 10">
    <name type="scientific">Pseudomonas syringae pv. avii</name>
    <dbReference type="NCBI Taxonomy" id="663959"/>
    <lineage>
        <taxon>Bacteria</taxon>
        <taxon>Pseudomonadati</taxon>
        <taxon>Pseudomonadota</taxon>
        <taxon>Gammaproteobacteria</taxon>
        <taxon>Pseudomonadales</taxon>
        <taxon>Pseudomonadaceae</taxon>
        <taxon>Pseudomonas</taxon>
        <taxon>Pseudomonas syringae</taxon>
    </lineage>
</organism>
<evidence type="ECO:0000313" key="10">
    <source>
        <dbReference type="Proteomes" id="UP000280395"/>
    </source>
</evidence>
<feature type="transmembrane region" description="Helical" evidence="7">
    <location>
        <begin position="190"/>
        <end position="213"/>
    </location>
</feature>
<evidence type="ECO:0000256" key="1">
    <source>
        <dbReference type="ARBA" id="ARBA00004651"/>
    </source>
</evidence>
<evidence type="ECO:0000256" key="5">
    <source>
        <dbReference type="ARBA" id="ARBA00022989"/>
    </source>
</evidence>
<dbReference type="SUPFAM" id="SSF103473">
    <property type="entry name" value="MFS general substrate transporter"/>
    <property type="match status" value="1"/>
</dbReference>
<dbReference type="AlphaFoldDB" id="A0A3M5TZU1"/>
<dbReference type="InterPro" id="IPR020846">
    <property type="entry name" value="MFS_dom"/>
</dbReference>
<dbReference type="CDD" id="cd17369">
    <property type="entry name" value="MFS_ShiA_like"/>
    <property type="match status" value="1"/>
</dbReference>
<evidence type="ECO:0000256" key="4">
    <source>
        <dbReference type="ARBA" id="ARBA00022692"/>
    </source>
</evidence>
<keyword evidence="4 7" id="KW-0812">Transmembrane</keyword>
<feature type="domain" description="Major facilitator superfamily (MFS) profile" evidence="8">
    <location>
        <begin position="49"/>
        <end position="559"/>
    </location>
</feature>
<gene>
    <name evidence="9" type="ORF">ALP29_03929</name>
</gene>
<evidence type="ECO:0000313" key="9">
    <source>
        <dbReference type="EMBL" id="RMU39111.1"/>
    </source>
</evidence>
<feature type="transmembrane region" description="Helical" evidence="7">
    <location>
        <begin position="343"/>
        <end position="363"/>
    </location>
</feature>
<reference evidence="9 10" key="1">
    <citation type="submission" date="2018-08" db="EMBL/GenBank/DDBJ databases">
        <title>Recombination of ecologically and evolutionarily significant loci maintains genetic cohesion in the Pseudomonas syringae species complex.</title>
        <authorList>
            <person name="Dillon M."/>
            <person name="Thakur S."/>
            <person name="Almeida R.N.D."/>
            <person name="Weir B.S."/>
            <person name="Guttman D.S."/>
        </authorList>
    </citation>
    <scope>NUCLEOTIDE SEQUENCE [LARGE SCALE GENOMIC DNA]</scope>
    <source>
        <strain evidence="9 10">ICMP 14479</strain>
    </source>
</reference>
<dbReference type="InterPro" id="IPR036259">
    <property type="entry name" value="MFS_trans_sf"/>
</dbReference>
<protein>
    <recommendedName>
        <fullName evidence="8">Major facilitator superfamily (MFS) profile domain-containing protein</fullName>
    </recommendedName>
</protein>
<dbReference type="Pfam" id="PF00083">
    <property type="entry name" value="Sugar_tr"/>
    <property type="match status" value="2"/>
</dbReference>
<dbReference type="GO" id="GO:0005886">
    <property type="term" value="C:plasma membrane"/>
    <property type="evidence" value="ECO:0007669"/>
    <property type="project" value="UniProtKB-SubCell"/>
</dbReference>
<evidence type="ECO:0000256" key="3">
    <source>
        <dbReference type="ARBA" id="ARBA00022475"/>
    </source>
</evidence>
<evidence type="ECO:0000259" key="8">
    <source>
        <dbReference type="PROSITE" id="PS50850"/>
    </source>
</evidence>
<dbReference type="GO" id="GO:0022857">
    <property type="term" value="F:transmembrane transporter activity"/>
    <property type="evidence" value="ECO:0007669"/>
    <property type="project" value="InterPro"/>
</dbReference>
<comment type="caution">
    <text evidence="9">The sequence shown here is derived from an EMBL/GenBank/DDBJ whole genome shotgun (WGS) entry which is preliminary data.</text>
</comment>
<comment type="subcellular location">
    <subcellularLocation>
        <location evidence="1">Cell membrane</location>
        <topology evidence="1">Multi-pass membrane protein</topology>
    </subcellularLocation>
</comment>
<feature type="transmembrane region" description="Helical" evidence="7">
    <location>
        <begin position="275"/>
        <end position="300"/>
    </location>
</feature>
<feature type="transmembrane region" description="Helical" evidence="7">
    <location>
        <begin position="120"/>
        <end position="139"/>
    </location>
</feature>